<dbReference type="GO" id="GO:0003677">
    <property type="term" value="F:DNA binding"/>
    <property type="evidence" value="ECO:0007669"/>
    <property type="project" value="UniProtKB-KW"/>
</dbReference>
<dbReference type="PANTHER" id="PTHR44688:SF16">
    <property type="entry name" value="DNA-BINDING TRANSCRIPTIONAL ACTIVATOR DEVR_DOSR"/>
    <property type="match status" value="1"/>
</dbReference>
<sequence length="241" mass="26563">MPEIQVHDSVTDSRFSPDREKEIGGEYQRMFSSFLENSDVSSVILDDRLRVVAANRELLALFGRSAAEVCRADLPGLLHPFVSERVQRRLTRLVREGERGFRERFTPLVPAAGALPVTLIAAALPGRRPAAAAALLLFLPDRVQRRGIDPAGRHRAMSEIETQILQGVAAGASTAELARRLYLSRQGVEYHIHRMMRFLKVKNRTELVSRAYVAGLLAPDVWPPQVLPGLAAAGQAVASAR</sequence>
<dbReference type="CDD" id="cd06170">
    <property type="entry name" value="LuxR_C_like"/>
    <property type="match status" value="1"/>
</dbReference>
<dbReference type="InterPro" id="IPR035965">
    <property type="entry name" value="PAS-like_dom_sf"/>
</dbReference>
<dbReference type="InterPro" id="IPR016032">
    <property type="entry name" value="Sig_transdc_resp-reg_C-effctor"/>
</dbReference>
<protein>
    <submittedName>
        <fullName evidence="6">Uncharacterized protein</fullName>
    </submittedName>
</protein>
<dbReference type="PROSITE" id="PS50112">
    <property type="entry name" value="PAS"/>
    <property type="match status" value="1"/>
</dbReference>
<proteinExistence type="predicted"/>
<dbReference type="GO" id="GO:0006355">
    <property type="term" value="P:regulation of DNA-templated transcription"/>
    <property type="evidence" value="ECO:0007669"/>
    <property type="project" value="InterPro"/>
</dbReference>
<evidence type="ECO:0000256" key="3">
    <source>
        <dbReference type="ARBA" id="ARBA00023163"/>
    </source>
</evidence>
<dbReference type="Pfam" id="PF00196">
    <property type="entry name" value="GerE"/>
    <property type="match status" value="1"/>
</dbReference>
<feature type="domain" description="HTH luxR-type" evidence="4">
    <location>
        <begin position="150"/>
        <end position="215"/>
    </location>
</feature>
<organism evidence="6 7">
    <name type="scientific">Amycolatopsis camponoti</name>
    <dbReference type="NCBI Taxonomy" id="2606593"/>
    <lineage>
        <taxon>Bacteria</taxon>
        <taxon>Bacillati</taxon>
        <taxon>Actinomycetota</taxon>
        <taxon>Actinomycetes</taxon>
        <taxon>Pseudonocardiales</taxon>
        <taxon>Pseudonocardiaceae</taxon>
        <taxon>Amycolatopsis</taxon>
    </lineage>
</organism>
<keyword evidence="7" id="KW-1185">Reference proteome</keyword>
<evidence type="ECO:0000256" key="2">
    <source>
        <dbReference type="ARBA" id="ARBA00023125"/>
    </source>
</evidence>
<dbReference type="SUPFAM" id="SSF46894">
    <property type="entry name" value="C-terminal effector domain of the bipartite response regulators"/>
    <property type="match status" value="1"/>
</dbReference>
<evidence type="ECO:0000259" key="5">
    <source>
        <dbReference type="PROSITE" id="PS50112"/>
    </source>
</evidence>
<dbReference type="RefSeq" id="WP_155546997.1">
    <property type="nucleotide sequence ID" value="NZ_CABVGP010000002.1"/>
</dbReference>
<evidence type="ECO:0000256" key="1">
    <source>
        <dbReference type="ARBA" id="ARBA00023015"/>
    </source>
</evidence>
<evidence type="ECO:0000259" key="4">
    <source>
        <dbReference type="PROSITE" id="PS50043"/>
    </source>
</evidence>
<keyword evidence="3" id="KW-0804">Transcription</keyword>
<keyword evidence="1" id="KW-0805">Transcription regulation</keyword>
<dbReference type="NCBIfam" id="TIGR00229">
    <property type="entry name" value="sensory_box"/>
    <property type="match status" value="1"/>
</dbReference>
<dbReference type="PANTHER" id="PTHR44688">
    <property type="entry name" value="DNA-BINDING TRANSCRIPTIONAL ACTIVATOR DEVR_DOSR"/>
    <property type="match status" value="1"/>
</dbReference>
<name>A0A6I8M067_9PSEU</name>
<dbReference type="SMART" id="SM00091">
    <property type="entry name" value="PAS"/>
    <property type="match status" value="1"/>
</dbReference>
<dbReference type="InterPro" id="IPR036388">
    <property type="entry name" value="WH-like_DNA-bd_sf"/>
</dbReference>
<dbReference type="EMBL" id="CABVGP010000002">
    <property type="protein sequence ID" value="VVJ22213.1"/>
    <property type="molecule type" value="Genomic_DNA"/>
</dbReference>
<feature type="domain" description="PAS" evidence="5">
    <location>
        <begin position="27"/>
        <end position="97"/>
    </location>
</feature>
<dbReference type="Pfam" id="PF00989">
    <property type="entry name" value="PAS"/>
    <property type="match status" value="1"/>
</dbReference>
<dbReference type="CDD" id="cd00130">
    <property type="entry name" value="PAS"/>
    <property type="match status" value="1"/>
</dbReference>
<dbReference type="Gene3D" id="1.10.10.10">
    <property type="entry name" value="Winged helix-like DNA-binding domain superfamily/Winged helix DNA-binding domain"/>
    <property type="match status" value="1"/>
</dbReference>
<dbReference type="SMART" id="SM00421">
    <property type="entry name" value="HTH_LUXR"/>
    <property type="match status" value="1"/>
</dbReference>
<dbReference type="InterPro" id="IPR000014">
    <property type="entry name" value="PAS"/>
</dbReference>
<evidence type="ECO:0000313" key="7">
    <source>
        <dbReference type="Proteomes" id="UP000399805"/>
    </source>
</evidence>
<dbReference type="InterPro" id="IPR013767">
    <property type="entry name" value="PAS_fold"/>
</dbReference>
<reference evidence="6 7" key="1">
    <citation type="submission" date="2019-09" db="EMBL/GenBank/DDBJ databases">
        <authorList>
            <person name="Leyn A S."/>
        </authorList>
    </citation>
    <scope>NUCLEOTIDE SEQUENCE [LARGE SCALE GENOMIC DNA]</scope>
    <source>
        <strain evidence="6">AA231_1</strain>
    </source>
</reference>
<gene>
    <name evidence="6" type="ORF">AA23TX_07224</name>
</gene>
<dbReference type="SUPFAM" id="SSF55785">
    <property type="entry name" value="PYP-like sensor domain (PAS domain)"/>
    <property type="match status" value="1"/>
</dbReference>
<dbReference type="AlphaFoldDB" id="A0A6I8M067"/>
<dbReference type="PROSITE" id="PS50043">
    <property type="entry name" value="HTH_LUXR_2"/>
    <property type="match status" value="1"/>
</dbReference>
<dbReference type="Proteomes" id="UP000399805">
    <property type="component" value="Unassembled WGS sequence"/>
</dbReference>
<accession>A0A6I8M067</accession>
<dbReference type="Gene3D" id="3.30.450.20">
    <property type="entry name" value="PAS domain"/>
    <property type="match status" value="1"/>
</dbReference>
<evidence type="ECO:0000313" key="6">
    <source>
        <dbReference type="EMBL" id="VVJ22213.1"/>
    </source>
</evidence>
<dbReference type="InterPro" id="IPR000792">
    <property type="entry name" value="Tscrpt_reg_LuxR_C"/>
</dbReference>
<keyword evidence="2" id="KW-0238">DNA-binding</keyword>